<dbReference type="EMBL" id="JAIVGD010000015">
    <property type="protein sequence ID" value="KAH0758253.1"/>
    <property type="molecule type" value="Genomic_DNA"/>
</dbReference>
<accession>A0ABQ7V2F4</accession>
<evidence type="ECO:0008006" key="3">
    <source>
        <dbReference type="Google" id="ProtNLM"/>
    </source>
</evidence>
<name>A0ABQ7V2F4_SOLTU</name>
<dbReference type="Proteomes" id="UP000826656">
    <property type="component" value="Unassembled WGS sequence"/>
</dbReference>
<protein>
    <recommendedName>
        <fullName evidence="3">DUF262 domain-containing protein</fullName>
    </recommendedName>
</protein>
<comment type="caution">
    <text evidence="1">The sequence shown here is derived from an EMBL/GenBank/DDBJ whole genome shotgun (WGS) entry which is preliminary data.</text>
</comment>
<proteinExistence type="predicted"/>
<organism evidence="1 2">
    <name type="scientific">Solanum tuberosum</name>
    <name type="common">Potato</name>
    <dbReference type="NCBI Taxonomy" id="4113"/>
    <lineage>
        <taxon>Eukaryota</taxon>
        <taxon>Viridiplantae</taxon>
        <taxon>Streptophyta</taxon>
        <taxon>Embryophyta</taxon>
        <taxon>Tracheophyta</taxon>
        <taxon>Spermatophyta</taxon>
        <taxon>Magnoliopsida</taxon>
        <taxon>eudicotyledons</taxon>
        <taxon>Gunneridae</taxon>
        <taxon>Pentapetalae</taxon>
        <taxon>asterids</taxon>
        <taxon>lamiids</taxon>
        <taxon>Solanales</taxon>
        <taxon>Solanaceae</taxon>
        <taxon>Solanoideae</taxon>
        <taxon>Solaneae</taxon>
        <taxon>Solanum</taxon>
    </lineage>
</organism>
<evidence type="ECO:0000313" key="2">
    <source>
        <dbReference type="Proteomes" id="UP000826656"/>
    </source>
</evidence>
<reference evidence="1 2" key="1">
    <citation type="journal article" date="2021" name="bioRxiv">
        <title>Chromosome-scale and haplotype-resolved genome assembly of a tetraploid potato cultivar.</title>
        <authorList>
            <person name="Sun H."/>
            <person name="Jiao W.-B."/>
            <person name="Krause K."/>
            <person name="Campoy J.A."/>
            <person name="Goel M."/>
            <person name="Folz-Donahue K."/>
            <person name="Kukat C."/>
            <person name="Huettel B."/>
            <person name="Schneeberger K."/>
        </authorList>
    </citation>
    <scope>NUCLEOTIDE SEQUENCE [LARGE SCALE GENOMIC DNA]</scope>
    <source>
        <strain evidence="1">SolTubOtavaFocal</strain>
        <tissue evidence="1">Leaves</tissue>
    </source>
</reference>
<sequence>MACGRDRGRTTKVIQLLDVKLAKVNKRLLDTEEFNGTVANSEDSQTKIQLVDGRQRLGRTVRSLGNVNDTQLQCRLLPINFKAKALGPQFLGASNFYK</sequence>
<evidence type="ECO:0000313" key="1">
    <source>
        <dbReference type="EMBL" id="KAH0758253.1"/>
    </source>
</evidence>
<gene>
    <name evidence="1" type="ORF">KY290_021746</name>
</gene>
<keyword evidence="2" id="KW-1185">Reference proteome</keyword>